<dbReference type="CDD" id="cd01949">
    <property type="entry name" value="GGDEF"/>
    <property type="match status" value="1"/>
</dbReference>
<comment type="caution">
    <text evidence="5">The sequence shown here is derived from an EMBL/GenBank/DDBJ whole genome shotgun (WGS) entry which is preliminary data.</text>
</comment>
<keyword evidence="6" id="KW-1185">Reference proteome</keyword>
<sequence>MPFFNVNQRKKQKNAYEMDQNIMKALYSRETFLHVFDNHPEMICIIDVSGHVISVNKMTGMLGYNSEEIVGKFNDFFTEADLKVTTQNFNKTLNGMSVSYDAALLHKDGYEVQASVTCIPIKASDKVIGALAITKDISELKLKEAALKNVKNELNLAQMTANIGSWDSDLRNGKIFWSKQIYRIMGINNSDGYFVPTYDKFIAMIHPEDRHRMDKTVKQALINKSSYQIEYRMIRQDGRERNILEKADVVLDENNEPCRLIGVVHDITDKKVAEEQLKQSEEQFKNVYSNINAGVWSKDVIAGKFRFISAGVEQICGFSSEEFIKKRMKWEQIIIPEDVPQYNALQDMLITGKSLHHEYRIIHKNGDIRWIHEDTIPITNDIGEVIRLTGILTDVTDKKNAEEKMVYLAHHDYLTDLPNRRSFDLELSSLIKRSKDNGTEFSVVYLDMDGFKRINDSLGHSVGDELLKHISRRLEKLAGENFVYRMSGDEFTMLITNYNSVEELIHFAKWIVNEVKKPFLIQDYELFITTSIGISTYPSDGIDAETLLRNADAALYRAKELGRDNYQIYLPSQNIETYKSFLLEKDLRHALANDQFRIHYQPRVDVKTNKVVSAEALIRWEHPEWGLVSPGEFIPLAEESGLIIDIGNWVILNVCKQMKKWERNRVIPISINISSKSFLKSNWISDLTLIVKETGLDPKLLEFEITENAIMQNEEVVQKTAKLVKDLGIKLSLDDFGTGFSSITHLKHFNFDFIKIDRSFIQNITANKQDDILTKSIIQMAHGLQMKVVAEGVETTEQLRRLRELDCDELQGYLFSKPVGESEFQRILNEGIAYPDTSKSSAPPVENRRRFFRINLPHPLLADMTITKIKGKTISLGQTKIVVDNIGPGGVHFLSHIKMPVQPDITLKIMTEILGQPFKVEGHIVWQGEWADHIYEYGLEFSVNENEREKIFTLLNKLNNEILKSPRFQDSLLVEDKKQYIISIKS</sequence>
<dbReference type="Proteomes" id="UP000264541">
    <property type="component" value="Unassembled WGS sequence"/>
</dbReference>
<dbReference type="InterPro" id="IPR000160">
    <property type="entry name" value="GGDEF_dom"/>
</dbReference>
<dbReference type="Gene3D" id="3.30.450.20">
    <property type="entry name" value="PAS domain"/>
    <property type="match status" value="3"/>
</dbReference>
<dbReference type="PROSITE" id="PS50887">
    <property type="entry name" value="GGDEF"/>
    <property type="match status" value="1"/>
</dbReference>
<evidence type="ECO:0000259" key="1">
    <source>
        <dbReference type="PROSITE" id="PS50112"/>
    </source>
</evidence>
<dbReference type="PANTHER" id="PTHR44757:SF2">
    <property type="entry name" value="BIOFILM ARCHITECTURE MAINTENANCE PROTEIN MBAA"/>
    <property type="match status" value="1"/>
</dbReference>
<evidence type="ECO:0000259" key="4">
    <source>
        <dbReference type="PROSITE" id="PS50887"/>
    </source>
</evidence>
<dbReference type="SMART" id="SM00267">
    <property type="entry name" value="GGDEF"/>
    <property type="match status" value="1"/>
</dbReference>
<dbReference type="AlphaFoldDB" id="A0A372LR90"/>
<dbReference type="Pfam" id="PF13426">
    <property type="entry name" value="PAS_9"/>
    <property type="match status" value="1"/>
</dbReference>
<name>A0A372LR90_9BACI</name>
<feature type="domain" description="GGDEF" evidence="4">
    <location>
        <begin position="439"/>
        <end position="571"/>
    </location>
</feature>
<feature type="domain" description="PAS" evidence="1">
    <location>
        <begin position="280"/>
        <end position="353"/>
    </location>
</feature>
<dbReference type="SMART" id="SM00086">
    <property type="entry name" value="PAC"/>
    <property type="match status" value="3"/>
</dbReference>
<dbReference type="InterPro" id="IPR013655">
    <property type="entry name" value="PAS_fold_3"/>
</dbReference>
<dbReference type="Gene3D" id="2.10.70.100">
    <property type="match status" value="1"/>
</dbReference>
<dbReference type="Pfam" id="PF07238">
    <property type="entry name" value="PilZ"/>
    <property type="match status" value="1"/>
</dbReference>
<evidence type="ECO:0000259" key="2">
    <source>
        <dbReference type="PROSITE" id="PS50113"/>
    </source>
</evidence>
<dbReference type="CDD" id="cd00130">
    <property type="entry name" value="PAS"/>
    <property type="match status" value="3"/>
</dbReference>
<dbReference type="Pfam" id="PF00563">
    <property type="entry name" value="EAL"/>
    <property type="match status" value="1"/>
</dbReference>
<dbReference type="InterPro" id="IPR000700">
    <property type="entry name" value="PAS-assoc_C"/>
</dbReference>
<reference evidence="5 6" key="1">
    <citation type="submission" date="2018-08" db="EMBL/GenBank/DDBJ databases">
        <title>Bacillus chawlae sp. nov., Bacillus glennii sp. nov., and Bacillus saganii sp. nov. Isolated from the Vehicle Assembly Building at Kennedy Space Center where the Viking Spacecraft were Assembled.</title>
        <authorList>
            <person name="Seuylemezian A."/>
            <person name="Vaishampayan P."/>
        </authorList>
    </citation>
    <scope>NUCLEOTIDE SEQUENCE [LARGE SCALE GENOMIC DNA]</scope>
    <source>
        <strain evidence="5 6">V47-23a</strain>
    </source>
</reference>
<dbReference type="Pfam" id="PF00990">
    <property type="entry name" value="GGDEF"/>
    <property type="match status" value="1"/>
</dbReference>
<feature type="domain" description="PAC" evidence="2">
    <location>
        <begin position="227"/>
        <end position="279"/>
    </location>
</feature>
<dbReference type="SMART" id="SM00052">
    <property type="entry name" value="EAL"/>
    <property type="match status" value="1"/>
</dbReference>
<dbReference type="PANTHER" id="PTHR44757">
    <property type="entry name" value="DIGUANYLATE CYCLASE DGCP"/>
    <property type="match status" value="1"/>
</dbReference>
<dbReference type="InterPro" id="IPR000014">
    <property type="entry name" value="PAS"/>
</dbReference>
<dbReference type="RefSeq" id="WP_117325819.1">
    <property type="nucleotide sequence ID" value="NZ_QVTE01000015.1"/>
</dbReference>
<feature type="domain" description="PAS" evidence="1">
    <location>
        <begin position="61"/>
        <end position="96"/>
    </location>
</feature>
<dbReference type="PROSITE" id="PS50113">
    <property type="entry name" value="PAC"/>
    <property type="match status" value="3"/>
</dbReference>
<dbReference type="InterPro" id="IPR043128">
    <property type="entry name" value="Rev_trsase/Diguanyl_cyclase"/>
</dbReference>
<dbReference type="PROSITE" id="PS50112">
    <property type="entry name" value="PAS"/>
    <property type="match status" value="2"/>
</dbReference>
<dbReference type="Gene3D" id="3.30.70.270">
    <property type="match status" value="1"/>
</dbReference>
<dbReference type="Pfam" id="PF08447">
    <property type="entry name" value="PAS_3"/>
    <property type="match status" value="2"/>
</dbReference>
<dbReference type="GO" id="GO:0035438">
    <property type="term" value="F:cyclic-di-GMP binding"/>
    <property type="evidence" value="ECO:0007669"/>
    <property type="project" value="InterPro"/>
</dbReference>
<organism evidence="5 6">
    <name type="scientific">Peribacillus saganii</name>
    <dbReference type="NCBI Taxonomy" id="2303992"/>
    <lineage>
        <taxon>Bacteria</taxon>
        <taxon>Bacillati</taxon>
        <taxon>Bacillota</taxon>
        <taxon>Bacilli</taxon>
        <taxon>Bacillales</taxon>
        <taxon>Bacillaceae</taxon>
        <taxon>Peribacillus</taxon>
    </lineage>
</organism>
<evidence type="ECO:0000313" key="5">
    <source>
        <dbReference type="EMBL" id="RFU70566.1"/>
    </source>
</evidence>
<dbReference type="Gene3D" id="3.20.20.450">
    <property type="entry name" value="EAL domain"/>
    <property type="match status" value="1"/>
</dbReference>
<dbReference type="SUPFAM" id="SSF141868">
    <property type="entry name" value="EAL domain-like"/>
    <property type="match status" value="1"/>
</dbReference>
<accession>A0A372LR90</accession>
<dbReference type="InterPro" id="IPR035919">
    <property type="entry name" value="EAL_sf"/>
</dbReference>
<evidence type="ECO:0000313" key="6">
    <source>
        <dbReference type="Proteomes" id="UP000264541"/>
    </source>
</evidence>
<gene>
    <name evidence="5" type="ORF">D0469_06465</name>
</gene>
<dbReference type="InterPro" id="IPR001633">
    <property type="entry name" value="EAL_dom"/>
</dbReference>
<dbReference type="NCBIfam" id="TIGR00229">
    <property type="entry name" value="sensory_box"/>
    <property type="match status" value="3"/>
</dbReference>
<dbReference type="CDD" id="cd01948">
    <property type="entry name" value="EAL"/>
    <property type="match status" value="1"/>
</dbReference>
<protein>
    <submittedName>
        <fullName evidence="5">EAL domain-containing protein</fullName>
    </submittedName>
</protein>
<feature type="domain" description="PAC" evidence="2">
    <location>
        <begin position="355"/>
        <end position="407"/>
    </location>
</feature>
<feature type="domain" description="PAC" evidence="2">
    <location>
        <begin position="98"/>
        <end position="149"/>
    </location>
</feature>
<evidence type="ECO:0000259" key="3">
    <source>
        <dbReference type="PROSITE" id="PS50883"/>
    </source>
</evidence>
<dbReference type="NCBIfam" id="TIGR00254">
    <property type="entry name" value="GGDEF"/>
    <property type="match status" value="1"/>
</dbReference>
<dbReference type="EMBL" id="QVTE01000015">
    <property type="protein sequence ID" value="RFU70566.1"/>
    <property type="molecule type" value="Genomic_DNA"/>
</dbReference>
<dbReference type="InterPro" id="IPR029787">
    <property type="entry name" value="Nucleotide_cyclase"/>
</dbReference>
<dbReference type="PROSITE" id="PS50883">
    <property type="entry name" value="EAL"/>
    <property type="match status" value="1"/>
</dbReference>
<proteinExistence type="predicted"/>
<dbReference type="SUPFAM" id="SSF55073">
    <property type="entry name" value="Nucleotide cyclase"/>
    <property type="match status" value="1"/>
</dbReference>
<feature type="domain" description="EAL" evidence="3">
    <location>
        <begin position="580"/>
        <end position="832"/>
    </location>
</feature>
<dbReference type="InterPro" id="IPR001610">
    <property type="entry name" value="PAC"/>
</dbReference>
<dbReference type="SMART" id="SM00091">
    <property type="entry name" value="PAS"/>
    <property type="match status" value="2"/>
</dbReference>
<dbReference type="InterPro" id="IPR052155">
    <property type="entry name" value="Biofilm_reg_signaling"/>
</dbReference>
<dbReference type="InterPro" id="IPR035965">
    <property type="entry name" value="PAS-like_dom_sf"/>
</dbReference>
<dbReference type="OrthoDB" id="9759607at2"/>
<dbReference type="SUPFAM" id="SSF55785">
    <property type="entry name" value="PYP-like sensor domain (PAS domain)"/>
    <property type="match status" value="3"/>
</dbReference>
<dbReference type="InterPro" id="IPR009875">
    <property type="entry name" value="PilZ_domain"/>
</dbReference>